<dbReference type="PANTHER" id="PTHR38624">
    <property type="entry name" value="PROTEIN CBG08397-RELATED"/>
    <property type="match status" value="1"/>
</dbReference>
<sequence>MSMQPYKPTSKMHGYKMKVLRGWKKTRSDLFGIIFTKYQRCVIYLKRCVLPTPRANNAKRLSRTKLHPLPDKPIRRAASKLSRKPTNELERMRRKGSNWTANDLFRFQYGCFDGIDPDELREICEEWLNRLYAIPKKYCYLAWYASAIYSCFYRIAPLVSDADDRKDLWMDVKREYAEIFQMGRRIWRRPTHPSRLRVVYDMAMLCIRFNDIPNDPTVVLFRDLLADRNNFDFSVLDEIEYAQSIDKTVRLENHVIDLFFERRKSMVSTRSSIRSKASNDTPRNSFRARRTRNDSEQSNGSPNSSHNRIELKGSRDRSETCTPKTSFRSRKDSVSPRGRGDTLSPKTSFRARKESPYSKTEPSSPRGVPKEKSDVNCKGNERKTSSGHGFPVRKDSKDASAKKNTVARKISCGEKESKDSGLTYKSSFIKKAEIAESGARNLDDAKHSTASPPLLLLVVDESETTVPHSAHSPNSPISPRSVHFASDELRVLANEDPDSAASATAIDGDDNNCVNVSGAIPGPMENEFTETIDYVGAFIRRRSTSASASEIINIRVTKHQEETKI</sequence>
<dbReference type="WBParaSite" id="PgR101_g017_t02">
    <property type="protein sequence ID" value="PgR101_g017_t02"/>
    <property type="gene ID" value="PgR101_g017"/>
</dbReference>
<accession>A0A915C8A4</accession>
<dbReference type="InterPro" id="IPR056660">
    <property type="entry name" value="DUF7758"/>
</dbReference>
<keyword evidence="3" id="KW-1185">Reference proteome</keyword>
<evidence type="ECO:0000256" key="1">
    <source>
        <dbReference type="SAM" id="MobiDB-lite"/>
    </source>
</evidence>
<feature type="compositionally biased region" description="Polar residues" evidence="1">
    <location>
        <begin position="270"/>
        <end position="284"/>
    </location>
</feature>
<feature type="compositionally biased region" description="Basic and acidic residues" evidence="1">
    <location>
        <begin position="368"/>
        <end position="384"/>
    </location>
</feature>
<proteinExistence type="predicted"/>
<evidence type="ECO:0000313" key="4">
    <source>
        <dbReference type="WBParaSite" id="PgR101_g017_t02"/>
    </source>
</evidence>
<feature type="compositionally biased region" description="Basic and acidic residues" evidence="1">
    <location>
        <begin position="329"/>
        <end position="340"/>
    </location>
</feature>
<feature type="compositionally biased region" description="Basic and acidic residues" evidence="1">
    <location>
        <begin position="392"/>
        <end position="401"/>
    </location>
</feature>
<feature type="compositionally biased region" description="Polar residues" evidence="1">
    <location>
        <begin position="296"/>
        <end position="306"/>
    </location>
</feature>
<dbReference type="Pfam" id="PF24944">
    <property type="entry name" value="DUF7758"/>
    <property type="match status" value="1"/>
</dbReference>
<feature type="compositionally biased region" description="Basic and acidic residues" evidence="1">
    <location>
        <begin position="307"/>
        <end position="319"/>
    </location>
</feature>
<protein>
    <recommendedName>
        <fullName evidence="2">DUF7758 domain-containing protein</fullName>
    </recommendedName>
</protein>
<reference evidence="4" key="1">
    <citation type="submission" date="2022-11" db="UniProtKB">
        <authorList>
            <consortium name="WormBaseParasite"/>
        </authorList>
    </citation>
    <scope>IDENTIFICATION</scope>
</reference>
<feature type="domain" description="DUF7758" evidence="2">
    <location>
        <begin position="85"/>
        <end position="210"/>
    </location>
</feature>
<dbReference type="PANTHER" id="PTHR38624:SF2">
    <property type="entry name" value="BUB1 N-TERMINAL DOMAIN-CONTAINING PROTEIN"/>
    <property type="match status" value="1"/>
</dbReference>
<dbReference type="Proteomes" id="UP000887569">
    <property type="component" value="Unplaced"/>
</dbReference>
<feature type="region of interest" description="Disordered" evidence="1">
    <location>
        <begin position="270"/>
        <end position="407"/>
    </location>
</feature>
<organism evidence="3 4">
    <name type="scientific">Parascaris univalens</name>
    <name type="common">Nematode worm</name>
    <dbReference type="NCBI Taxonomy" id="6257"/>
    <lineage>
        <taxon>Eukaryota</taxon>
        <taxon>Metazoa</taxon>
        <taxon>Ecdysozoa</taxon>
        <taxon>Nematoda</taxon>
        <taxon>Chromadorea</taxon>
        <taxon>Rhabditida</taxon>
        <taxon>Spirurina</taxon>
        <taxon>Ascaridomorpha</taxon>
        <taxon>Ascaridoidea</taxon>
        <taxon>Ascarididae</taxon>
        <taxon>Parascaris</taxon>
    </lineage>
</organism>
<dbReference type="AlphaFoldDB" id="A0A915C8A4"/>
<name>A0A915C8A4_PARUN</name>
<evidence type="ECO:0000259" key="2">
    <source>
        <dbReference type="Pfam" id="PF24944"/>
    </source>
</evidence>
<evidence type="ECO:0000313" key="3">
    <source>
        <dbReference type="Proteomes" id="UP000887569"/>
    </source>
</evidence>